<dbReference type="Proteomes" id="UP001230220">
    <property type="component" value="Unassembled WGS sequence"/>
</dbReference>
<dbReference type="EMBL" id="JAUSUR010000002">
    <property type="protein sequence ID" value="MDQ0360769.1"/>
    <property type="molecule type" value="Genomic_DNA"/>
</dbReference>
<proteinExistence type="predicted"/>
<evidence type="ECO:0000313" key="1">
    <source>
        <dbReference type="EMBL" id="MDQ0360769.1"/>
    </source>
</evidence>
<sequence length="68" mass="8167">MKCEKCASLIKRTLADNCVSKINRYKTVAYYCDTCDEIFILEKYKNVIDKHKYDKDLTWLREQNPNLK</sequence>
<dbReference type="RefSeq" id="WP_307406918.1">
    <property type="nucleotide sequence ID" value="NZ_JAUSUR010000002.1"/>
</dbReference>
<evidence type="ECO:0000313" key="2">
    <source>
        <dbReference type="Proteomes" id="UP001230220"/>
    </source>
</evidence>
<organism evidence="1 2">
    <name type="scientific">Breznakia pachnodae</name>
    <dbReference type="NCBI Taxonomy" id="265178"/>
    <lineage>
        <taxon>Bacteria</taxon>
        <taxon>Bacillati</taxon>
        <taxon>Bacillota</taxon>
        <taxon>Erysipelotrichia</taxon>
        <taxon>Erysipelotrichales</taxon>
        <taxon>Erysipelotrichaceae</taxon>
        <taxon>Breznakia</taxon>
    </lineage>
</organism>
<comment type="caution">
    <text evidence="1">The sequence shown here is derived from an EMBL/GenBank/DDBJ whole genome shotgun (WGS) entry which is preliminary data.</text>
</comment>
<name>A0ABU0E1Y4_9FIRM</name>
<protein>
    <submittedName>
        <fullName evidence="1">Uncharacterized protein</fullName>
    </submittedName>
</protein>
<reference evidence="1 2" key="1">
    <citation type="submission" date="2023-07" db="EMBL/GenBank/DDBJ databases">
        <title>Genomic Encyclopedia of Type Strains, Phase IV (KMG-IV): sequencing the most valuable type-strain genomes for metagenomic binning, comparative biology and taxonomic classification.</title>
        <authorList>
            <person name="Goeker M."/>
        </authorList>
    </citation>
    <scope>NUCLEOTIDE SEQUENCE [LARGE SCALE GENOMIC DNA]</scope>
    <source>
        <strain evidence="1 2">DSM 16784</strain>
    </source>
</reference>
<keyword evidence="2" id="KW-1185">Reference proteome</keyword>
<gene>
    <name evidence="1" type="ORF">J2S15_001514</name>
</gene>
<accession>A0ABU0E1Y4</accession>